<evidence type="ECO:0000256" key="1">
    <source>
        <dbReference type="SAM" id="MobiDB-lite"/>
    </source>
</evidence>
<evidence type="ECO:0000313" key="2">
    <source>
        <dbReference type="EMBL" id="EUA32558.1"/>
    </source>
</evidence>
<organism evidence="2">
    <name type="scientific">Mycobacterium xenopi 4042</name>
    <dbReference type="NCBI Taxonomy" id="1299334"/>
    <lineage>
        <taxon>Bacteria</taxon>
        <taxon>Bacillati</taxon>
        <taxon>Actinomycetota</taxon>
        <taxon>Actinomycetes</taxon>
        <taxon>Mycobacteriales</taxon>
        <taxon>Mycobacteriaceae</taxon>
        <taxon>Mycobacterium</taxon>
    </lineage>
</organism>
<protein>
    <submittedName>
        <fullName evidence="2">Transcriptional regulator, XRE family domain protein</fullName>
    </submittedName>
</protein>
<feature type="compositionally biased region" description="Basic and acidic residues" evidence="1">
    <location>
        <begin position="90"/>
        <end position="99"/>
    </location>
</feature>
<name>X8ANC2_MYCXE</name>
<reference evidence="2" key="1">
    <citation type="submission" date="2014-01" db="EMBL/GenBank/DDBJ databases">
        <authorList>
            <person name="Brown-Elliot B."/>
            <person name="Wallace R."/>
            <person name="Lenaerts A."/>
            <person name="Ordway D."/>
            <person name="DeGroote M.A."/>
            <person name="Parker T."/>
            <person name="Sizemore C."/>
            <person name="Tallon L.J."/>
            <person name="Sadzewicz L.K."/>
            <person name="Sengamalay N."/>
            <person name="Fraser C.M."/>
            <person name="Hine E."/>
            <person name="Shefchek K.A."/>
            <person name="Das S.P."/>
            <person name="Tettelin H."/>
        </authorList>
    </citation>
    <scope>NUCLEOTIDE SEQUENCE [LARGE SCALE GENOMIC DNA]</scope>
    <source>
        <strain evidence="2">4042</strain>
    </source>
</reference>
<accession>X8ANC2</accession>
<feature type="region of interest" description="Disordered" evidence="1">
    <location>
        <begin position="85"/>
        <end position="111"/>
    </location>
</feature>
<comment type="caution">
    <text evidence="2">The sequence shown here is derived from an EMBL/GenBank/DDBJ whole genome shotgun (WGS) entry which is preliminary data.</text>
</comment>
<dbReference type="AlphaFoldDB" id="X8ANC2"/>
<dbReference type="EMBL" id="JAOB01000054">
    <property type="protein sequence ID" value="EUA32558.1"/>
    <property type="molecule type" value="Genomic_DNA"/>
</dbReference>
<proteinExistence type="predicted"/>
<gene>
    <name evidence="2" type="ORF">I553_3557</name>
</gene>
<sequence length="111" mass="12068">MLVSPRARSACRAPGDAEPERQVMFAEIRSRVEQALSLLAPLIPQLPRILAPRCLPGQTLIRGPRGGNFKIVVANLFSALIPSSRQATLKTKEPPREQAQDPPHAATLTRG</sequence>